<dbReference type="InterPro" id="IPR011006">
    <property type="entry name" value="CheY-like_superfamily"/>
</dbReference>
<dbReference type="Pfam" id="PF00158">
    <property type="entry name" value="Sigma54_activat"/>
    <property type="match status" value="1"/>
</dbReference>
<dbReference type="Pfam" id="PF00072">
    <property type="entry name" value="Response_reg"/>
    <property type="match status" value="1"/>
</dbReference>
<keyword evidence="1" id="KW-0547">Nucleotide-binding</keyword>
<evidence type="ECO:0000259" key="5">
    <source>
        <dbReference type="PROSITE" id="PS50110"/>
    </source>
</evidence>
<evidence type="ECO:0000313" key="7">
    <source>
        <dbReference type="Proteomes" id="UP000075420"/>
    </source>
</evidence>
<gene>
    <name evidence="6" type="ORF">BE08_11795</name>
</gene>
<dbReference type="AlphaFoldDB" id="A0A150PMA7"/>
<dbReference type="InterPro" id="IPR001789">
    <property type="entry name" value="Sig_transdc_resp-reg_receiver"/>
</dbReference>
<evidence type="ECO:0000256" key="3">
    <source>
        <dbReference type="PROSITE-ProRule" id="PRU00169"/>
    </source>
</evidence>
<dbReference type="PROSITE" id="PS50110">
    <property type="entry name" value="RESPONSE_REGULATORY"/>
    <property type="match status" value="1"/>
</dbReference>
<evidence type="ECO:0000256" key="1">
    <source>
        <dbReference type="ARBA" id="ARBA00022741"/>
    </source>
</evidence>
<dbReference type="CDD" id="cd00009">
    <property type="entry name" value="AAA"/>
    <property type="match status" value="1"/>
</dbReference>
<dbReference type="SUPFAM" id="SSF52172">
    <property type="entry name" value="CheY-like"/>
    <property type="match status" value="1"/>
</dbReference>
<dbReference type="Gene3D" id="1.10.8.60">
    <property type="match status" value="1"/>
</dbReference>
<feature type="modified residue" description="4-aspartylphosphate" evidence="3">
    <location>
        <position position="52"/>
    </location>
</feature>
<dbReference type="PROSITE" id="PS50045">
    <property type="entry name" value="SIGMA54_INTERACT_4"/>
    <property type="match status" value="1"/>
</dbReference>
<dbReference type="InterPro" id="IPR025662">
    <property type="entry name" value="Sigma_54_int_dom_ATP-bd_1"/>
</dbReference>
<dbReference type="Proteomes" id="UP000075420">
    <property type="component" value="Unassembled WGS sequence"/>
</dbReference>
<dbReference type="SMART" id="SM00448">
    <property type="entry name" value="REC"/>
    <property type="match status" value="1"/>
</dbReference>
<evidence type="ECO:0000256" key="2">
    <source>
        <dbReference type="ARBA" id="ARBA00022840"/>
    </source>
</evidence>
<accession>A0A150PMA7</accession>
<dbReference type="InterPro" id="IPR027417">
    <property type="entry name" value="P-loop_NTPase"/>
</dbReference>
<evidence type="ECO:0000313" key="6">
    <source>
        <dbReference type="EMBL" id="KYF56578.1"/>
    </source>
</evidence>
<dbReference type="Gene3D" id="3.40.50.2300">
    <property type="match status" value="1"/>
</dbReference>
<keyword evidence="3" id="KW-0597">Phosphoprotein</keyword>
<proteinExistence type="predicted"/>
<dbReference type="Pfam" id="PF25601">
    <property type="entry name" value="AAA_lid_14"/>
    <property type="match status" value="1"/>
</dbReference>
<comment type="caution">
    <text evidence="6">The sequence shown here is derived from an EMBL/GenBank/DDBJ whole genome shotgun (WGS) entry which is preliminary data.</text>
</comment>
<dbReference type="InterPro" id="IPR058031">
    <property type="entry name" value="AAA_lid_NorR"/>
</dbReference>
<keyword evidence="2" id="KW-0067">ATP-binding</keyword>
<dbReference type="PANTHER" id="PTHR32071">
    <property type="entry name" value="TRANSCRIPTIONAL REGULATORY PROTEIN"/>
    <property type="match status" value="1"/>
</dbReference>
<dbReference type="InterPro" id="IPR009057">
    <property type="entry name" value="Homeodomain-like_sf"/>
</dbReference>
<dbReference type="InterPro" id="IPR003593">
    <property type="entry name" value="AAA+_ATPase"/>
</dbReference>
<protein>
    <submittedName>
        <fullName evidence="6">Fis family transcriptional regulator</fullName>
    </submittedName>
</protein>
<dbReference type="GO" id="GO:0005524">
    <property type="term" value="F:ATP binding"/>
    <property type="evidence" value="ECO:0007669"/>
    <property type="project" value="UniProtKB-KW"/>
</dbReference>
<feature type="domain" description="Sigma-54 factor interaction" evidence="4">
    <location>
        <begin position="138"/>
        <end position="367"/>
    </location>
</feature>
<dbReference type="FunFam" id="3.40.50.300:FF:000006">
    <property type="entry name" value="DNA-binding transcriptional regulator NtrC"/>
    <property type="match status" value="1"/>
</dbReference>
<dbReference type="SUPFAM" id="SSF46689">
    <property type="entry name" value="Homeodomain-like"/>
    <property type="match status" value="1"/>
</dbReference>
<organism evidence="6 7">
    <name type="scientific">Sorangium cellulosum</name>
    <name type="common">Polyangium cellulosum</name>
    <dbReference type="NCBI Taxonomy" id="56"/>
    <lineage>
        <taxon>Bacteria</taxon>
        <taxon>Pseudomonadati</taxon>
        <taxon>Myxococcota</taxon>
        <taxon>Polyangia</taxon>
        <taxon>Polyangiales</taxon>
        <taxon>Polyangiaceae</taxon>
        <taxon>Sorangium</taxon>
    </lineage>
</organism>
<dbReference type="PROSITE" id="PS00675">
    <property type="entry name" value="SIGMA54_INTERACT_1"/>
    <property type="match status" value="1"/>
</dbReference>
<dbReference type="GO" id="GO:0006355">
    <property type="term" value="P:regulation of DNA-templated transcription"/>
    <property type="evidence" value="ECO:0007669"/>
    <property type="project" value="InterPro"/>
</dbReference>
<dbReference type="SMART" id="SM00382">
    <property type="entry name" value="AAA"/>
    <property type="match status" value="1"/>
</dbReference>
<dbReference type="GO" id="GO:0000160">
    <property type="term" value="P:phosphorelay signal transduction system"/>
    <property type="evidence" value="ECO:0007669"/>
    <property type="project" value="InterPro"/>
</dbReference>
<dbReference type="InterPro" id="IPR002078">
    <property type="entry name" value="Sigma_54_int"/>
</dbReference>
<reference evidence="6 7" key="1">
    <citation type="submission" date="2014-02" db="EMBL/GenBank/DDBJ databases">
        <title>The small core and large imbalanced accessory genome model reveals a collaborative survival strategy of Sorangium cellulosum strains in nature.</title>
        <authorList>
            <person name="Han K."/>
            <person name="Peng R."/>
            <person name="Blom J."/>
            <person name="Li Y.-Z."/>
        </authorList>
    </citation>
    <scope>NUCLEOTIDE SEQUENCE [LARGE SCALE GENOMIC DNA]</scope>
    <source>
        <strain evidence="6 7">So0157-25</strain>
    </source>
</reference>
<dbReference type="EMBL" id="JELY01001201">
    <property type="protein sequence ID" value="KYF56578.1"/>
    <property type="molecule type" value="Genomic_DNA"/>
</dbReference>
<evidence type="ECO:0000259" key="4">
    <source>
        <dbReference type="PROSITE" id="PS50045"/>
    </source>
</evidence>
<dbReference type="Gene3D" id="1.10.10.60">
    <property type="entry name" value="Homeodomain-like"/>
    <property type="match status" value="1"/>
</dbReference>
<feature type="domain" description="Response regulatory" evidence="5">
    <location>
        <begin position="4"/>
        <end position="117"/>
    </location>
</feature>
<name>A0A150PMA7_SORCE</name>
<dbReference type="SUPFAM" id="SSF52540">
    <property type="entry name" value="P-loop containing nucleoside triphosphate hydrolases"/>
    <property type="match status" value="1"/>
</dbReference>
<dbReference type="Gene3D" id="3.40.50.300">
    <property type="entry name" value="P-loop containing nucleotide triphosphate hydrolases"/>
    <property type="match status" value="1"/>
</dbReference>
<sequence>MKPTVLVVDDKANMLALLSKVLGKSARVLTARGVRTALQVLETEPVTTVVCDLRMNDGDGLEVLRAVRARWPGVPFILMTAYASVPTAVQAMREGAYDYVTKPFDPDELRALVERAMAQAAVLKGEQDAPEARGFAGMTGRSPAMRALYQLIERVAPTDATVLILGETGTGKELVARAIHEHSSRASHRPIAVNCAAIPRSLIESELFGHARGAFTGAATDRAGLFEEAHGSTLFLDEIGELRPTVQAKLTRVLEERAVRRIGESRERKIDVRLISATHRDLRAMVKTGALREDLWFRLNVCVVELPPLRERAEDIPLLAQRFLAERAPQSRSSATGFSAAAMSALQVYRWPGNVRELKSAVERALVIETTGEIRLESLPPEVQGASPLRLTSSSDVDLAQLSYREAVDASREEMNRRYLEAVMRRFRGDVLKAAAHAGVERESFYRLLRRCGLSADDFREERRGTADGTKN</sequence>